<dbReference type="AlphaFoldDB" id="A0A7H9C2S8"/>
<organism evidence="3 5">
    <name type="scientific">Paracoccus pantotrophus</name>
    <name type="common">Thiosphaera pantotropha</name>
    <dbReference type="NCBI Taxonomy" id="82367"/>
    <lineage>
        <taxon>Bacteria</taxon>
        <taxon>Pseudomonadati</taxon>
        <taxon>Pseudomonadota</taxon>
        <taxon>Alphaproteobacteria</taxon>
        <taxon>Rhodobacterales</taxon>
        <taxon>Paracoccaceae</taxon>
        <taxon>Paracoccus</taxon>
    </lineage>
</organism>
<reference evidence="3 5" key="2">
    <citation type="submission" date="2020-07" db="EMBL/GenBank/DDBJ databases">
        <title>The complete genome of Paracoccus pantotrophus ACCC 10489.</title>
        <authorList>
            <person name="Si Y."/>
        </authorList>
    </citation>
    <scope>NUCLEOTIDE SEQUENCE [LARGE SCALE GENOMIC DNA]</scope>
    <source>
        <strain evidence="3 5">ACCC10489</strain>
    </source>
</reference>
<protein>
    <submittedName>
        <fullName evidence="3">Phage virion morphogenesis protein</fullName>
    </submittedName>
</protein>
<name>A0A7H9C2S8_PARPN</name>
<dbReference type="OrthoDB" id="2081253at2"/>
<gene>
    <name evidence="2" type="ORF">ESD82_12300</name>
    <name evidence="3" type="ORF">HYQ43_09460</name>
</gene>
<dbReference type="RefSeq" id="WP_081750455.1">
    <property type="nucleotide sequence ID" value="NZ_CP038203.1"/>
</dbReference>
<dbReference type="Proteomes" id="UP000509322">
    <property type="component" value="Chromosome 2"/>
</dbReference>
<dbReference type="Pfam" id="PF05069">
    <property type="entry name" value="Phage_tail_S"/>
    <property type="match status" value="1"/>
</dbReference>
<dbReference type="EMBL" id="CP044426">
    <property type="protein sequence ID" value="QFG38624.1"/>
    <property type="molecule type" value="Genomic_DNA"/>
</dbReference>
<dbReference type="InterPro" id="IPR006522">
    <property type="entry name" value="Phage_virion_morphogenesis"/>
</dbReference>
<sequence length="107" mass="11368">MSAVRSSPPWANSEQLVLSAGRNFKAQSAPDGTPWKPLAPATIKARAGPPTRAGPIVQPRPAAWDDSIRRTTPADQPRNHAPHPLQAADPQGAQALGADLRSQLRNL</sequence>
<proteinExistence type="predicted"/>
<dbReference type="EMBL" id="CP058690">
    <property type="protein sequence ID" value="QLH16371.1"/>
    <property type="molecule type" value="Genomic_DNA"/>
</dbReference>
<evidence type="ECO:0000313" key="5">
    <source>
        <dbReference type="Proteomes" id="UP000509322"/>
    </source>
</evidence>
<evidence type="ECO:0000313" key="3">
    <source>
        <dbReference type="EMBL" id="QLH16371.1"/>
    </source>
</evidence>
<evidence type="ECO:0000313" key="2">
    <source>
        <dbReference type="EMBL" id="QFG38624.1"/>
    </source>
</evidence>
<feature type="region of interest" description="Disordered" evidence="1">
    <location>
        <begin position="21"/>
        <end position="107"/>
    </location>
</feature>
<accession>A0A7H9C2S8</accession>
<dbReference type="GeneID" id="96993352"/>
<reference evidence="2 4" key="1">
    <citation type="submission" date="2019-01" db="EMBL/GenBank/DDBJ databases">
        <title>Complete Genome Sequence and Annotation of the Paracoccus pantotrophus type strain DSM 2944.</title>
        <authorList>
            <person name="Bockwoldt J.A."/>
            <person name="Zimmermann M."/>
            <person name="Tiso T."/>
            <person name="Blank L.M."/>
        </authorList>
    </citation>
    <scope>NUCLEOTIDE SEQUENCE [LARGE SCALE GENOMIC DNA]</scope>
    <source>
        <strain evidence="2 4">DSM 2944</strain>
    </source>
</reference>
<evidence type="ECO:0000256" key="1">
    <source>
        <dbReference type="SAM" id="MobiDB-lite"/>
    </source>
</evidence>
<dbReference type="Proteomes" id="UP000326453">
    <property type="component" value="Chromosome 1"/>
</dbReference>
<dbReference type="KEGG" id="ppan:ESD82_12300"/>
<evidence type="ECO:0000313" key="4">
    <source>
        <dbReference type="Proteomes" id="UP000326453"/>
    </source>
</evidence>